<feature type="coiled-coil region" evidence="1">
    <location>
        <begin position="103"/>
        <end position="133"/>
    </location>
</feature>
<protein>
    <submittedName>
        <fullName evidence="2">Uncharacterized protein</fullName>
    </submittedName>
</protein>
<evidence type="ECO:0000313" key="3">
    <source>
        <dbReference type="Proteomes" id="UP001149090"/>
    </source>
</evidence>
<reference evidence="2" key="1">
    <citation type="submission" date="2022-10" db="EMBL/GenBank/DDBJ databases">
        <title>Novel sulphate-reducing endosymbionts in the free-living metamonad Anaeramoeba.</title>
        <authorList>
            <person name="Jerlstrom-Hultqvist J."/>
            <person name="Cepicka I."/>
            <person name="Gallot-Lavallee L."/>
            <person name="Salas-Leiva D."/>
            <person name="Curtis B.A."/>
            <person name="Zahonova K."/>
            <person name="Pipaliya S."/>
            <person name="Dacks J."/>
            <person name="Roger A.J."/>
        </authorList>
    </citation>
    <scope>NUCLEOTIDE SEQUENCE</scope>
    <source>
        <strain evidence="2">BMAN</strain>
    </source>
</reference>
<evidence type="ECO:0000313" key="2">
    <source>
        <dbReference type="EMBL" id="KAJ5076180.1"/>
    </source>
</evidence>
<comment type="caution">
    <text evidence="2">The sequence shown here is derived from an EMBL/GenBank/DDBJ whole genome shotgun (WGS) entry which is preliminary data.</text>
</comment>
<sequence length="157" mass="18917">MLNLPKILNQGIYSNHIRSKSQNLIFDKKFQDKIISSEFISRDAKADFTYNLLLKKMQIEKNKKIQEKILLRIINFKIKQKLCSSSSLLFHDPHQDQKREKERKLKIQNLRKAENLKERLRSQNQNLKKINLIKNKINLIKKKLKKNKLDFDFDFHN</sequence>
<proteinExistence type="predicted"/>
<accession>A0A9Q0LPA0</accession>
<keyword evidence="3" id="KW-1185">Reference proteome</keyword>
<dbReference type="AlphaFoldDB" id="A0A9Q0LPA0"/>
<organism evidence="2 3">
    <name type="scientific">Anaeramoeba ignava</name>
    <name type="common">Anaerobic marine amoeba</name>
    <dbReference type="NCBI Taxonomy" id="1746090"/>
    <lineage>
        <taxon>Eukaryota</taxon>
        <taxon>Metamonada</taxon>
        <taxon>Anaeramoebidae</taxon>
        <taxon>Anaeramoeba</taxon>
    </lineage>
</organism>
<keyword evidence="1" id="KW-0175">Coiled coil</keyword>
<dbReference type="Proteomes" id="UP001149090">
    <property type="component" value="Unassembled WGS sequence"/>
</dbReference>
<gene>
    <name evidence="2" type="ORF">M0811_07044</name>
</gene>
<name>A0A9Q0LPA0_ANAIG</name>
<evidence type="ECO:0000256" key="1">
    <source>
        <dbReference type="SAM" id="Coils"/>
    </source>
</evidence>
<dbReference type="EMBL" id="JAPDFW010000063">
    <property type="protein sequence ID" value="KAJ5076180.1"/>
    <property type="molecule type" value="Genomic_DNA"/>
</dbReference>